<proteinExistence type="predicted"/>
<dbReference type="Pfam" id="PF10145">
    <property type="entry name" value="PhageMin_Tail"/>
    <property type="match status" value="1"/>
</dbReference>
<keyword evidence="2" id="KW-1133">Transmembrane helix</keyword>
<sequence>MELFKMFGSIFLKDDQLQRGLTNAERSGQRTTGILSRGFGQVGAAAAGLGSSVGGAAIAMGGLVGIAVGVGAAVAGVVHVGSEYTKQMSKVEALSRSNGLQMAELGANARKLGADTRWSATNVAEAYEYMALAGWDSNQMIAASKPLLDLATAGALDLAKASDIVTDTMTPFGMKASEAGRAADVFALAQATANLNVEQLGIIVLPLIVATLLVN</sequence>
<dbReference type="EMBL" id="NVMX01000029">
    <property type="protein sequence ID" value="PDZ97083.1"/>
    <property type="molecule type" value="Genomic_DNA"/>
</dbReference>
<evidence type="ECO:0000256" key="1">
    <source>
        <dbReference type="ARBA" id="ARBA00022612"/>
    </source>
</evidence>
<dbReference type="AlphaFoldDB" id="A0A9X6XXN9"/>
<evidence type="ECO:0000256" key="2">
    <source>
        <dbReference type="SAM" id="Phobius"/>
    </source>
</evidence>
<dbReference type="PANTHER" id="PTHR37813">
    <property type="entry name" value="FELS-2 PROPHAGE PROTEIN"/>
    <property type="match status" value="1"/>
</dbReference>
<dbReference type="RefSeq" id="WP_098005720.1">
    <property type="nucleotide sequence ID" value="NZ_NVMX01000029.1"/>
</dbReference>
<comment type="caution">
    <text evidence="4">The sequence shown here is derived from an EMBL/GenBank/DDBJ whole genome shotgun (WGS) entry which is preliminary data.</text>
</comment>
<dbReference type="PANTHER" id="PTHR37813:SF1">
    <property type="entry name" value="FELS-2 PROPHAGE PROTEIN"/>
    <property type="match status" value="1"/>
</dbReference>
<organism evidence="4 5">
    <name type="scientific">Bacillus cereus</name>
    <dbReference type="NCBI Taxonomy" id="1396"/>
    <lineage>
        <taxon>Bacteria</taxon>
        <taxon>Bacillati</taxon>
        <taxon>Bacillota</taxon>
        <taxon>Bacilli</taxon>
        <taxon>Bacillales</taxon>
        <taxon>Bacillaceae</taxon>
        <taxon>Bacillus</taxon>
        <taxon>Bacillus cereus group</taxon>
    </lineage>
</organism>
<evidence type="ECO:0000313" key="4">
    <source>
        <dbReference type="EMBL" id="PDZ97083.1"/>
    </source>
</evidence>
<evidence type="ECO:0000313" key="5">
    <source>
        <dbReference type="Proteomes" id="UP000219922"/>
    </source>
</evidence>
<name>A0A9X6XXN9_BACCE</name>
<keyword evidence="1" id="KW-1188">Viral release from host cell</keyword>
<dbReference type="InterPro" id="IPR010090">
    <property type="entry name" value="Phage_tape_meas"/>
</dbReference>
<keyword evidence="2" id="KW-0472">Membrane</keyword>
<gene>
    <name evidence="4" type="ORF">CON36_19365</name>
</gene>
<feature type="domain" description="Phage tail tape measure protein" evidence="3">
    <location>
        <begin position="108"/>
        <end position="201"/>
    </location>
</feature>
<keyword evidence="2" id="KW-0812">Transmembrane</keyword>
<feature type="transmembrane region" description="Helical" evidence="2">
    <location>
        <begin position="56"/>
        <end position="80"/>
    </location>
</feature>
<accession>A0A9X6XXN9</accession>
<dbReference type="Proteomes" id="UP000219922">
    <property type="component" value="Unassembled WGS sequence"/>
</dbReference>
<reference evidence="4 5" key="1">
    <citation type="submission" date="2017-09" db="EMBL/GenBank/DDBJ databases">
        <title>Large-scale bioinformatics analysis of Bacillus genomes uncovers conserved roles of natural products in bacterial physiology.</title>
        <authorList>
            <consortium name="Agbiome Team Llc"/>
            <person name="Bleich R.M."/>
            <person name="Grubbs K.J."/>
            <person name="Santa Maria K.C."/>
            <person name="Allen S.E."/>
            <person name="Farag S."/>
            <person name="Shank E.A."/>
            <person name="Bowers A."/>
        </authorList>
    </citation>
    <scope>NUCLEOTIDE SEQUENCE [LARGE SCALE GENOMIC DNA]</scope>
    <source>
        <strain evidence="4 5">AFS092789</strain>
    </source>
</reference>
<dbReference type="NCBIfam" id="TIGR01760">
    <property type="entry name" value="tape_meas_TP901"/>
    <property type="match status" value="1"/>
</dbReference>
<evidence type="ECO:0000259" key="3">
    <source>
        <dbReference type="Pfam" id="PF10145"/>
    </source>
</evidence>
<protein>
    <submittedName>
        <fullName evidence="4">Phage tail tape measure protein</fullName>
    </submittedName>
</protein>